<dbReference type="Proteomes" id="UP000009097">
    <property type="component" value="Unassembled WGS sequence"/>
</dbReference>
<organism evidence="1 2">
    <name type="scientific">Fusarium oxysporum f. sp. lycopersici (strain 4287 / CBS 123668 / FGSC 9935 / NRRL 34936)</name>
    <name type="common">Fusarium vascular wilt of tomato</name>
    <dbReference type="NCBI Taxonomy" id="426428"/>
    <lineage>
        <taxon>Eukaryota</taxon>
        <taxon>Fungi</taxon>
        <taxon>Dikarya</taxon>
        <taxon>Ascomycota</taxon>
        <taxon>Pezizomycotina</taxon>
        <taxon>Sordariomycetes</taxon>
        <taxon>Hypocreomycetidae</taxon>
        <taxon>Hypocreales</taxon>
        <taxon>Nectriaceae</taxon>
        <taxon>Fusarium</taxon>
        <taxon>Fusarium oxysporum species complex</taxon>
    </lineage>
</organism>
<dbReference type="RefSeq" id="XP_018257094.1">
    <property type="nucleotide sequence ID" value="XM_018396520.1"/>
</dbReference>
<evidence type="ECO:0000313" key="1">
    <source>
        <dbReference type="EMBL" id="KNB19049.1"/>
    </source>
</evidence>
<sequence>MLEASTVNDYPVYTLQLMLILATSTAPAANPTYSLLANGGNLSNQQLQSNTELTSYLIFDPAIPQTGSVRTFTIEPTTGRLQDANGAAYVCAYYAGSRGISSPPLVAYCDPSNTGPNKPFEYLKYQVDSGALLCSVPRTTCQEDDDDVLIRTTSAGNNVYNKFYTDANGVSAGGKTYFWYIGSGSPAGVTPFSVTAAEV</sequence>
<evidence type="ECO:0000313" key="2">
    <source>
        <dbReference type="Proteomes" id="UP000009097"/>
    </source>
</evidence>
<dbReference type="EMBL" id="DS231730">
    <property type="protein sequence ID" value="KNB19049.1"/>
    <property type="molecule type" value="Genomic_DNA"/>
</dbReference>
<dbReference type="VEuPathDB" id="FungiDB:FOXG_16500"/>
<dbReference type="OrthoDB" id="5100344at2759"/>
<dbReference type="AlphaFoldDB" id="A0A0J9W7B1"/>
<reference evidence="1" key="1">
    <citation type="submission" date="2007-04" db="EMBL/GenBank/DDBJ databases">
        <authorList>
            <consortium name="The Broad Institute Genome Sequencing Platform"/>
            <person name="Birren B."/>
            <person name="Lander E."/>
            <person name="Galagan J."/>
            <person name="Nusbaum C."/>
            <person name="Devon K."/>
            <person name="Ma L.-J."/>
            <person name="Jaffe D."/>
            <person name="Butler J."/>
            <person name="Alvarez P."/>
            <person name="Gnerre S."/>
            <person name="Grabherr M."/>
            <person name="Kleber M."/>
            <person name="Mauceli E."/>
            <person name="Brockman W."/>
            <person name="MacCallum I.A."/>
            <person name="Young S."/>
            <person name="LaButti K."/>
            <person name="DeCaprio D."/>
            <person name="Crawford M."/>
            <person name="Koehrsen M."/>
            <person name="Engels R."/>
            <person name="Montgomery P."/>
            <person name="Pearson M."/>
            <person name="Howarth C."/>
            <person name="Larson L."/>
            <person name="White J."/>
            <person name="O'Leary S."/>
            <person name="Kodira C."/>
            <person name="Zeng Q."/>
            <person name="Yandava C."/>
            <person name="Alvarado L."/>
            <person name="Kistler C."/>
            <person name="Shim W.-B."/>
            <person name="Kang S."/>
            <person name="Woloshuk C."/>
        </authorList>
    </citation>
    <scope>NUCLEOTIDE SEQUENCE</scope>
    <source>
        <strain evidence="1">4287</strain>
    </source>
</reference>
<accession>A0A0J9W7B1</accession>
<reference evidence="1" key="2">
    <citation type="journal article" date="2010" name="Nature">
        <title>Comparative genomics reveals mobile pathogenicity chromosomes in Fusarium.</title>
        <authorList>
            <person name="Ma L.J."/>
            <person name="van der Does H.C."/>
            <person name="Borkovich K.A."/>
            <person name="Coleman J.J."/>
            <person name="Daboussi M.J."/>
            <person name="Di Pietro A."/>
            <person name="Dufresne M."/>
            <person name="Freitag M."/>
            <person name="Grabherr M."/>
            <person name="Henrissat B."/>
            <person name="Houterman P.M."/>
            <person name="Kang S."/>
            <person name="Shim W.B."/>
            <person name="Woloshuk C."/>
            <person name="Xie X."/>
            <person name="Xu J.R."/>
            <person name="Antoniw J."/>
            <person name="Baker S.E."/>
            <person name="Bluhm B.H."/>
            <person name="Breakspear A."/>
            <person name="Brown D.W."/>
            <person name="Butchko R.A."/>
            <person name="Chapman S."/>
            <person name="Coulson R."/>
            <person name="Coutinho P.M."/>
            <person name="Danchin E.G."/>
            <person name="Diener A."/>
            <person name="Gale L.R."/>
            <person name="Gardiner D.M."/>
            <person name="Goff S."/>
            <person name="Hammond-Kosack K.E."/>
            <person name="Hilburn K."/>
            <person name="Hua-Van A."/>
            <person name="Jonkers W."/>
            <person name="Kazan K."/>
            <person name="Kodira C.D."/>
            <person name="Koehrsen M."/>
            <person name="Kumar L."/>
            <person name="Lee Y.H."/>
            <person name="Li L."/>
            <person name="Manners J.M."/>
            <person name="Miranda-Saavedra D."/>
            <person name="Mukherjee M."/>
            <person name="Park G."/>
            <person name="Park J."/>
            <person name="Park S.Y."/>
            <person name="Proctor R.H."/>
            <person name="Regev A."/>
            <person name="Ruiz-Roldan M.C."/>
            <person name="Sain D."/>
            <person name="Sakthikumar S."/>
            <person name="Sykes S."/>
            <person name="Schwartz D.C."/>
            <person name="Turgeon B.G."/>
            <person name="Wapinski I."/>
            <person name="Yoder O."/>
            <person name="Young S."/>
            <person name="Zeng Q."/>
            <person name="Zhou S."/>
            <person name="Galagan J."/>
            <person name="Cuomo C.A."/>
            <person name="Kistler H.C."/>
            <person name="Rep M."/>
        </authorList>
    </citation>
    <scope>NUCLEOTIDE SEQUENCE [LARGE SCALE GENOMIC DNA]</scope>
    <source>
        <strain evidence="1">4287</strain>
    </source>
</reference>
<gene>
    <name evidence="1" type="ORF">FOXG_16500</name>
</gene>
<dbReference type="KEGG" id="fox:FOXG_16500"/>
<proteinExistence type="predicted"/>
<name>A0A0J9W7B1_FUSO4</name>
<dbReference type="GeneID" id="28957360"/>
<protein>
    <submittedName>
        <fullName evidence="1">Uncharacterized protein</fullName>
    </submittedName>
</protein>